<dbReference type="EMBL" id="AQGV01000015">
    <property type="protein sequence ID" value="MBE0371112.1"/>
    <property type="molecule type" value="Genomic_DNA"/>
</dbReference>
<name>A0ABR9EJD8_9GAMM</name>
<evidence type="ECO:0000313" key="2">
    <source>
        <dbReference type="EMBL" id="MBE0371112.1"/>
    </source>
</evidence>
<gene>
    <name evidence="2" type="ORF">PAUR_b1295</name>
</gene>
<evidence type="ECO:0000256" key="1">
    <source>
        <dbReference type="SAM" id="Phobius"/>
    </source>
</evidence>
<keyword evidence="1" id="KW-0812">Transmembrane</keyword>
<organism evidence="2 3">
    <name type="scientific">Pseudoalteromonas aurantia 208</name>
    <dbReference type="NCBI Taxonomy" id="1314867"/>
    <lineage>
        <taxon>Bacteria</taxon>
        <taxon>Pseudomonadati</taxon>
        <taxon>Pseudomonadota</taxon>
        <taxon>Gammaproteobacteria</taxon>
        <taxon>Alteromonadales</taxon>
        <taxon>Pseudoalteromonadaceae</taxon>
        <taxon>Pseudoalteromonas</taxon>
    </lineage>
</organism>
<comment type="caution">
    <text evidence="2">The sequence shown here is derived from an EMBL/GenBank/DDBJ whole genome shotgun (WGS) entry which is preliminary data.</text>
</comment>
<proteinExistence type="predicted"/>
<keyword evidence="1" id="KW-0472">Membrane</keyword>
<feature type="transmembrane region" description="Helical" evidence="1">
    <location>
        <begin position="68"/>
        <end position="87"/>
    </location>
</feature>
<dbReference type="InterPro" id="IPR023380">
    <property type="entry name" value="DsbB-like_sf"/>
</dbReference>
<accession>A0ABR9EJD8</accession>
<keyword evidence="3" id="KW-1185">Reference proteome</keyword>
<evidence type="ECO:0000313" key="3">
    <source>
        <dbReference type="Proteomes" id="UP000615755"/>
    </source>
</evidence>
<feature type="transmembrane region" description="Helical" evidence="1">
    <location>
        <begin position="15"/>
        <end position="37"/>
    </location>
</feature>
<reference evidence="2 3" key="1">
    <citation type="submission" date="2015-03" db="EMBL/GenBank/DDBJ databases">
        <title>Genome sequence of Pseudoalteromonas aurantia.</title>
        <authorList>
            <person name="Xie B.-B."/>
            <person name="Rong J.-C."/>
            <person name="Qin Q.-L."/>
            <person name="Zhang Y.-Z."/>
        </authorList>
    </citation>
    <scope>NUCLEOTIDE SEQUENCE [LARGE SCALE GENOMIC DNA]</scope>
    <source>
        <strain evidence="2 3">208</strain>
    </source>
</reference>
<protein>
    <recommendedName>
        <fullName evidence="4">Disulfide bond formation protein B</fullName>
    </recommendedName>
</protein>
<evidence type="ECO:0008006" key="4">
    <source>
        <dbReference type="Google" id="ProtNLM"/>
    </source>
</evidence>
<sequence>MGLLDLNTYTNNRKIVAVIAILISITAWLVELMGAVYVCPYCRVQRTVIGILGIILILPFVYHWMVKYIAIVIGLFGAVVAANQHFMGWKKISAGTFEFNNNVLIDPFLLSGCAMFLITGLVLLIINLEININPPLNH</sequence>
<keyword evidence="1" id="KW-1133">Transmembrane helix</keyword>
<dbReference type="SUPFAM" id="SSF158442">
    <property type="entry name" value="DsbB-like"/>
    <property type="match status" value="1"/>
</dbReference>
<dbReference type="Proteomes" id="UP000615755">
    <property type="component" value="Unassembled WGS sequence"/>
</dbReference>
<feature type="transmembrane region" description="Helical" evidence="1">
    <location>
        <begin position="44"/>
        <end position="62"/>
    </location>
</feature>
<feature type="transmembrane region" description="Helical" evidence="1">
    <location>
        <begin position="108"/>
        <end position="128"/>
    </location>
</feature>
<dbReference type="RefSeq" id="WP_192510110.1">
    <property type="nucleotide sequence ID" value="NZ_AQGV01000015.1"/>
</dbReference>